<proteinExistence type="inferred from homology"/>
<dbReference type="AlphaFoldDB" id="A0A371PIC8"/>
<dbReference type="PANTHER" id="PTHR40079:SF4">
    <property type="entry name" value="GH26 DOMAIN-CONTAINING PROTEIN-RELATED"/>
    <property type="match status" value="1"/>
</dbReference>
<feature type="chain" id="PRO_5039510531" description="GH26 domain-containing protein" evidence="5">
    <location>
        <begin position="24"/>
        <end position="541"/>
    </location>
</feature>
<keyword evidence="5" id="KW-0732">Signal</keyword>
<accession>A0A371PIC8</accession>
<feature type="signal peptide" evidence="5">
    <location>
        <begin position="1"/>
        <end position="23"/>
    </location>
</feature>
<evidence type="ECO:0000256" key="5">
    <source>
        <dbReference type="SAM" id="SignalP"/>
    </source>
</evidence>
<evidence type="ECO:0000313" key="7">
    <source>
        <dbReference type="EMBL" id="REK75130.1"/>
    </source>
</evidence>
<comment type="similarity">
    <text evidence="1 4">Belongs to the glycosyl hydrolase 26 family.</text>
</comment>
<dbReference type="Pfam" id="PF02156">
    <property type="entry name" value="Glyco_hydro_26"/>
    <property type="match status" value="1"/>
</dbReference>
<name>A0A371PIC8_9BACL</name>
<evidence type="ECO:0000256" key="4">
    <source>
        <dbReference type="PROSITE-ProRule" id="PRU01100"/>
    </source>
</evidence>
<dbReference type="SUPFAM" id="SSF51445">
    <property type="entry name" value="(Trans)glycosidases"/>
    <property type="match status" value="1"/>
</dbReference>
<feature type="active site" description="Proton donor" evidence="4">
    <location>
        <position position="364"/>
    </location>
</feature>
<dbReference type="Proteomes" id="UP000261905">
    <property type="component" value="Unassembled WGS sequence"/>
</dbReference>
<dbReference type="GO" id="GO:0006080">
    <property type="term" value="P:substituted mannan metabolic process"/>
    <property type="evidence" value="ECO:0007669"/>
    <property type="project" value="InterPro"/>
</dbReference>
<evidence type="ECO:0000256" key="2">
    <source>
        <dbReference type="ARBA" id="ARBA00022801"/>
    </source>
</evidence>
<sequence>MKNSLSLMMILLLSLGLSMNSFAAAESVNGFTPLEQGGFLNGTYFEQSVEQAGDTAVQVTGKGGLSWPDTGNIAEPSAVGVKSVHPYDLKGLKWKFSIDSPMEYASDRWIVVSFADQPRLFNNWDGQDPVKAGFILFFYNQASHTLQIMPHTHAAPGDWTFIGNAEISYNVGDELKFTFTKVNTGYELSLNGQKLVFNRNGQDITTINWSALLPNDEAYIVTGANIGNPGSILYEEEFAYTIGTVPQKRLEPVGDKVLHGAGQDTEAFAEYNMAMGDDVKPIISMYYVGLKDNLEHFFEWLQIDLNQYGDDVIPQIGLYMTKDGYPEEAYEQEVAEGRVDANIEVLVNKLKALNRPVFLRIGYEFNGEWNGYSPESYKQAFIRITEAIREAELDQVATVWTYSPDANNKDFMSFYPGDEYVDWWGVDIFEIHKTTQQDTISYMNEARKRGYPVMIGEVTPRFVGVTNGIHSWNAFFKPFFEWVDAHKEIKAICYINWQWSKYPHWSNWGDARLQENEIVLNHYMMEMQRDKYIHSTANENE</sequence>
<keyword evidence="3 4" id="KW-0326">Glycosidase</keyword>
<dbReference type="GO" id="GO:0016985">
    <property type="term" value="F:mannan endo-1,4-beta-mannosidase activity"/>
    <property type="evidence" value="ECO:0007669"/>
    <property type="project" value="InterPro"/>
</dbReference>
<comment type="caution">
    <text evidence="7">The sequence shown here is derived from an EMBL/GenBank/DDBJ whole genome shotgun (WGS) entry which is preliminary data.</text>
</comment>
<dbReference type="InterPro" id="IPR017853">
    <property type="entry name" value="GH"/>
</dbReference>
<evidence type="ECO:0000313" key="8">
    <source>
        <dbReference type="Proteomes" id="UP000261905"/>
    </source>
</evidence>
<dbReference type="Gene3D" id="3.20.20.80">
    <property type="entry name" value="Glycosidases"/>
    <property type="match status" value="1"/>
</dbReference>
<dbReference type="OrthoDB" id="9802773at2"/>
<dbReference type="InterPro" id="IPR022790">
    <property type="entry name" value="GH26_dom"/>
</dbReference>
<keyword evidence="2 4" id="KW-0378">Hydrolase</keyword>
<keyword evidence="8" id="KW-1185">Reference proteome</keyword>
<feature type="active site" description="Nucleophile" evidence="4">
    <location>
        <position position="457"/>
    </location>
</feature>
<dbReference type="PANTHER" id="PTHR40079">
    <property type="entry name" value="MANNAN ENDO-1,4-BETA-MANNOSIDASE E-RELATED"/>
    <property type="match status" value="1"/>
</dbReference>
<evidence type="ECO:0000256" key="3">
    <source>
        <dbReference type="ARBA" id="ARBA00023295"/>
    </source>
</evidence>
<dbReference type="EMBL" id="QUBQ01000002">
    <property type="protein sequence ID" value="REK75130.1"/>
    <property type="molecule type" value="Genomic_DNA"/>
</dbReference>
<dbReference type="InterPro" id="IPR000805">
    <property type="entry name" value="Glyco_hydro_26"/>
</dbReference>
<evidence type="ECO:0000256" key="1">
    <source>
        <dbReference type="ARBA" id="ARBA00007754"/>
    </source>
</evidence>
<gene>
    <name evidence="7" type="ORF">DX130_15980</name>
</gene>
<protein>
    <recommendedName>
        <fullName evidence="6">GH26 domain-containing protein</fullName>
    </recommendedName>
</protein>
<feature type="domain" description="GH26" evidence="6">
    <location>
        <begin position="240"/>
        <end position="523"/>
    </location>
</feature>
<evidence type="ECO:0000259" key="6">
    <source>
        <dbReference type="PROSITE" id="PS51764"/>
    </source>
</evidence>
<organism evidence="7 8">
    <name type="scientific">Paenibacillus paeoniae</name>
    <dbReference type="NCBI Taxonomy" id="2292705"/>
    <lineage>
        <taxon>Bacteria</taxon>
        <taxon>Bacillati</taxon>
        <taxon>Bacillota</taxon>
        <taxon>Bacilli</taxon>
        <taxon>Bacillales</taxon>
        <taxon>Paenibacillaceae</taxon>
        <taxon>Paenibacillus</taxon>
    </lineage>
</organism>
<dbReference type="RefSeq" id="WP_116047019.1">
    <property type="nucleotide sequence ID" value="NZ_QUBQ01000002.1"/>
</dbReference>
<reference evidence="7 8" key="1">
    <citation type="submission" date="2018-08" db="EMBL/GenBank/DDBJ databases">
        <title>Paenibacillus sp. M4BSY-1, whole genome shotgun sequence.</title>
        <authorList>
            <person name="Tuo L."/>
        </authorList>
    </citation>
    <scope>NUCLEOTIDE SEQUENCE [LARGE SCALE GENOMIC DNA]</scope>
    <source>
        <strain evidence="7 8">M4BSY-1</strain>
    </source>
</reference>
<dbReference type="PROSITE" id="PS51764">
    <property type="entry name" value="GH26"/>
    <property type="match status" value="1"/>
</dbReference>